<feature type="domain" description="Inhibitor I9" evidence="2">
    <location>
        <begin position="35"/>
        <end position="80"/>
    </location>
</feature>
<feature type="signal peptide" evidence="1">
    <location>
        <begin position="1"/>
        <end position="22"/>
    </location>
</feature>
<name>A0A5N5GY18_9ROSA</name>
<evidence type="ECO:0000256" key="1">
    <source>
        <dbReference type="SAM" id="SignalP"/>
    </source>
</evidence>
<gene>
    <name evidence="3" type="ORF">D8674_015342</name>
</gene>
<feature type="chain" id="PRO_5024356557" evidence="1">
    <location>
        <begin position="23"/>
        <end position="170"/>
    </location>
</feature>
<evidence type="ECO:0000259" key="2">
    <source>
        <dbReference type="Pfam" id="PF05922"/>
    </source>
</evidence>
<dbReference type="Pfam" id="PF05922">
    <property type="entry name" value="Inhibitor_I9"/>
    <property type="match status" value="1"/>
</dbReference>
<dbReference type="GO" id="GO:0008233">
    <property type="term" value="F:peptidase activity"/>
    <property type="evidence" value="ECO:0007669"/>
    <property type="project" value="UniProtKB-KW"/>
</dbReference>
<evidence type="ECO:0000313" key="4">
    <source>
        <dbReference type="Proteomes" id="UP000327157"/>
    </source>
</evidence>
<accession>A0A5N5GY18</accession>
<dbReference type="EMBL" id="SMOL01000401">
    <property type="protein sequence ID" value="KAB2619473.1"/>
    <property type="molecule type" value="Genomic_DNA"/>
</dbReference>
<reference evidence="4" key="2">
    <citation type="submission" date="2019-10" db="EMBL/GenBank/DDBJ databases">
        <title>A de novo genome assembly of a pear dwarfing rootstock.</title>
        <authorList>
            <person name="Wang F."/>
            <person name="Wang J."/>
            <person name="Li S."/>
            <person name="Zhang Y."/>
            <person name="Fang M."/>
            <person name="Ma L."/>
            <person name="Zhao Y."/>
            <person name="Jiang S."/>
        </authorList>
    </citation>
    <scope>NUCLEOTIDE SEQUENCE [LARGE SCALE GENOMIC DNA]</scope>
</reference>
<dbReference type="OrthoDB" id="1726373at2759"/>
<sequence>MRMSLFILPVALALLLLSHISASIEDEREQQMQKTYIIHMDKSNMPASFKDDHSQWYSTSLKQVSNLAYMLYIYTNSGNGGADPKLATSVKTLVEPKSLSFSQANEKKTYTVTVVTSAMASGTDICSPGMVRWETHSEYAHCYQLVLTLATFLNLIYLQIMGDGSSSAEP</sequence>
<proteinExistence type="predicted"/>
<keyword evidence="3" id="KW-0378">Hydrolase</keyword>
<protein>
    <submittedName>
        <fullName evidence="3">Subtilisin-like protease</fullName>
    </submittedName>
</protein>
<keyword evidence="3" id="KW-0645">Protease</keyword>
<dbReference type="InterPro" id="IPR037045">
    <property type="entry name" value="S8pro/Inhibitor_I9_sf"/>
</dbReference>
<reference evidence="3 4" key="1">
    <citation type="submission" date="2019-09" db="EMBL/GenBank/DDBJ databases">
        <authorList>
            <person name="Ou C."/>
        </authorList>
    </citation>
    <scope>NUCLEOTIDE SEQUENCE [LARGE SCALE GENOMIC DNA]</scope>
    <source>
        <strain evidence="3">S2</strain>
        <tissue evidence="3">Leaf</tissue>
    </source>
</reference>
<dbReference type="InterPro" id="IPR010259">
    <property type="entry name" value="S8pro/Inhibitor_I9"/>
</dbReference>
<keyword evidence="1" id="KW-0732">Signal</keyword>
<reference evidence="3 4" key="3">
    <citation type="submission" date="2019-11" db="EMBL/GenBank/DDBJ databases">
        <title>A de novo genome assembly of a pear dwarfing rootstock.</title>
        <authorList>
            <person name="Wang F."/>
            <person name="Wang J."/>
            <person name="Li S."/>
            <person name="Zhang Y."/>
            <person name="Fang M."/>
            <person name="Ma L."/>
            <person name="Zhao Y."/>
            <person name="Jiang S."/>
        </authorList>
    </citation>
    <scope>NUCLEOTIDE SEQUENCE [LARGE SCALE GENOMIC DNA]</scope>
    <source>
        <strain evidence="3">S2</strain>
        <tissue evidence="3">Leaf</tissue>
    </source>
</reference>
<dbReference type="AlphaFoldDB" id="A0A5N5GY18"/>
<evidence type="ECO:0000313" key="3">
    <source>
        <dbReference type="EMBL" id="KAB2619473.1"/>
    </source>
</evidence>
<keyword evidence="4" id="KW-1185">Reference proteome</keyword>
<dbReference type="Proteomes" id="UP000327157">
    <property type="component" value="Chromosome 15"/>
</dbReference>
<dbReference type="Gene3D" id="3.30.70.80">
    <property type="entry name" value="Peptidase S8 propeptide/proteinase inhibitor I9"/>
    <property type="match status" value="1"/>
</dbReference>
<organism evidence="3 4">
    <name type="scientific">Pyrus ussuriensis x Pyrus communis</name>
    <dbReference type="NCBI Taxonomy" id="2448454"/>
    <lineage>
        <taxon>Eukaryota</taxon>
        <taxon>Viridiplantae</taxon>
        <taxon>Streptophyta</taxon>
        <taxon>Embryophyta</taxon>
        <taxon>Tracheophyta</taxon>
        <taxon>Spermatophyta</taxon>
        <taxon>Magnoliopsida</taxon>
        <taxon>eudicotyledons</taxon>
        <taxon>Gunneridae</taxon>
        <taxon>Pentapetalae</taxon>
        <taxon>rosids</taxon>
        <taxon>fabids</taxon>
        <taxon>Rosales</taxon>
        <taxon>Rosaceae</taxon>
        <taxon>Amygdaloideae</taxon>
        <taxon>Maleae</taxon>
        <taxon>Pyrus</taxon>
    </lineage>
</organism>
<comment type="caution">
    <text evidence="3">The sequence shown here is derived from an EMBL/GenBank/DDBJ whole genome shotgun (WGS) entry which is preliminary data.</text>
</comment>
<dbReference type="GO" id="GO:0006508">
    <property type="term" value="P:proteolysis"/>
    <property type="evidence" value="ECO:0007669"/>
    <property type="project" value="UniProtKB-KW"/>
</dbReference>